<dbReference type="EMBL" id="QEAQ01000022">
    <property type="protein sequence ID" value="TPX59735.1"/>
    <property type="molecule type" value="Genomic_DNA"/>
</dbReference>
<evidence type="ECO:0000256" key="1">
    <source>
        <dbReference type="ARBA" id="ARBA00004741"/>
    </source>
</evidence>
<dbReference type="AlphaFoldDB" id="A0A507E8V8"/>
<dbReference type="GO" id="GO:0004106">
    <property type="term" value="F:chorismate mutase activity"/>
    <property type="evidence" value="ECO:0007669"/>
    <property type="project" value="InterPro"/>
</dbReference>
<dbReference type="InterPro" id="IPR036263">
    <property type="entry name" value="Chorismate_II_sf"/>
</dbReference>
<keyword evidence="5" id="KW-0584">Phenylalanine biosynthesis</keyword>
<dbReference type="InterPro" id="IPR036979">
    <property type="entry name" value="CM_dom_sf"/>
</dbReference>
<evidence type="ECO:0000313" key="12">
    <source>
        <dbReference type="Proteomes" id="UP000318582"/>
    </source>
</evidence>
<dbReference type="NCBIfam" id="NF008865">
    <property type="entry name" value="PRK11898.1"/>
    <property type="match status" value="1"/>
</dbReference>
<dbReference type="Pfam" id="PF01842">
    <property type="entry name" value="ACT"/>
    <property type="match status" value="1"/>
</dbReference>
<dbReference type="PROSITE" id="PS51671">
    <property type="entry name" value="ACT"/>
    <property type="match status" value="1"/>
</dbReference>
<feature type="domain" description="ACT" evidence="10">
    <location>
        <begin position="393"/>
        <end position="470"/>
    </location>
</feature>
<dbReference type="PANTHER" id="PTHR21022">
    <property type="entry name" value="PREPHENATE DEHYDRATASE P PROTEIN"/>
    <property type="match status" value="1"/>
</dbReference>
<reference evidence="11 12" key="1">
    <citation type="journal article" date="2019" name="Sci. Rep.">
        <title>Comparative genomics of chytrid fungi reveal insights into the obligate biotrophic and pathogenic lifestyle of Synchytrium endobioticum.</title>
        <authorList>
            <person name="van de Vossenberg B.T.L.H."/>
            <person name="Warris S."/>
            <person name="Nguyen H.D.T."/>
            <person name="van Gent-Pelzer M.P.E."/>
            <person name="Joly D.L."/>
            <person name="van de Geest H.C."/>
            <person name="Bonants P.J.M."/>
            <person name="Smith D.S."/>
            <person name="Levesque C.A."/>
            <person name="van der Lee T.A.J."/>
        </authorList>
    </citation>
    <scope>NUCLEOTIDE SEQUENCE [LARGE SCALE GENOMIC DNA]</scope>
    <source>
        <strain evidence="11 12">CBS 809.83</strain>
    </source>
</reference>
<comment type="caution">
    <text evidence="11">The sequence shown here is derived from an EMBL/GenBank/DDBJ whole genome shotgun (WGS) entry which is preliminary data.</text>
</comment>
<evidence type="ECO:0000259" key="9">
    <source>
        <dbReference type="PROSITE" id="PS51171"/>
    </source>
</evidence>
<evidence type="ECO:0000256" key="7">
    <source>
        <dbReference type="ARBA" id="ARBA00047848"/>
    </source>
</evidence>
<dbReference type="GO" id="GO:0046417">
    <property type="term" value="P:chorismate metabolic process"/>
    <property type="evidence" value="ECO:0007669"/>
    <property type="project" value="InterPro"/>
</dbReference>
<dbReference type="Pfam" id="PF00800">
    <property type="entry name" value="PDT"/>
    <property type="match status" value="1"/>
</dbReference>
<proteinExistence type="predicted"/>
<dbReference type="Gene3D" id="1.20.59.10">
    <property type="entry name" value="Chorismate mutase"/>
    <property type="match status" value="1"/>
</dbReference>
<keyword evidence="4" id="KW-0057">Aromatic amino acid biosynthesis</keyword>
<dbReference type="InterPro" id="IPR002701">
    <property type="entry name" value="CM_II_prokaryot"/>
</dbReference>
<evidence type="ECO:0000313" key="11">
    <source>
        <dbReference type="EMBL" id="TPX59735.1"/>
    </source>
</evidence>
<dbReference type="PROSITE" id="PS51171">
    <property type="entry name" value="PREPHENATE_DEHYDR_3"/>
    <property type="match status" value="1"/>
</dbReference>
<evidence type="ECO:0000259" key="8">
    <source>
        <dbReference type="PROSITE" id="PS51168"/>
    </source>
</evidence>
<comment type="catalytic activity">
    <reaction evidence="7">
        <text>prephenate + H(+) = 3-phenylpyruvate + CO2 + H2O</text>
        <dbReference type="Rhea" id="RHEA:21648"/>
        <dbReference type="ChEBI" id="CHEBI:15377"/>
        <dbReference type="ChEBI" id="CHEBI:15378"/>
        <dbReference type="ChEBI" id="CHEBI:16526"/>
        <dbReference type="ChEBI" id="CHEBI:18005"/>
        <dbReference type="ChEBI" id="CHEBI:29934"/>
        <dbReference type="EC" id="4.2.1.51"/>
    </reaction>
</comment>
<dbReference type="CDD" id="cd04905">
    <property type="entry name" value="ACT_CM-PDT"/>
    <property type="match status" value="1"/>
</dbReference>
<evidence type="ECO:0000256" key="6">
    <source>
        <dbReference type="ARBA" id="ARBA00023239"/>
    </source>
</evidence>
<name>A0A507E8V8_9FUNG</name>
<dbReference type="SUPFAM" id="SSF48600">
    <property type="entry name" value="Chorismate mutase II"/>
    <property type="match status" value="1"/>
</dbReference>
<keyword evidence="6" id="KW-0456">Lyase</keyword>
<dbReference type="PANTHER" id="PTHR21022:SF19">
    <property type="entry name" value="PREPHENATE DEHYDRATASE-RELATED"/>
    <property type="match status" value="1"/>
</dbReference>
<dbReference type="SUPFAM" id="SSF53850">
    <property type="entry name" value="Periplasmic binding protein-like II"/>
    <property type="match status" value="1"/>
</dbReference>
<dbReference type="STRING" id="109895.A0A507E8V8"/>
<dbReference type="SMART" id="SM00830">
    <property type="entry name" value="CM_2"/>
    <property type="match status" value="1"/>
</dbReference>
<accession>A0A507E8V8</accession>
<evidence type="ECO:0000256" key="5">
    <source>
        <dbReference type="ARBA" id="ARBA00023222"/>
    </source>
</evidence>
<dbReference type="InterPro" id="IPR002912">
    <property type="entry name" value="ACT_dom"/>
</dbReference>
<protein>
    <recommendedName>
        <fullName evidence="2">prephenate dehydratase</fullName>
        <ecNumber evidence="2">4.2.1.51</ecNumber>
    </recommendedName>
</protein>
<dbReference type="FunFam" id="3.40.190.10:FF:000034">
    <property type="entry name" value="Chorismate mutase/prephenate dehydratase"/>
    <property type="match status" value="1"/>
</dbReference>
<evidence type="ECO:0000256" key="4">
    <source>
        <dbReference type="ARBA" id="ARBA00023141"/>
    </source>
</evidence>
<dbReference type="PROSITE" id="PS51168">
    <property type="entry name" value="CHORISMATE_MUT_2"/>
    <property type="match status" value="1"/>
</dbReference>
<dbReference type="Proteomes" id="UP000318582">
    <property type="component" value="Unassembled WGS sequence"/>
</dbReference>
<gene>
    <name evidence="11" type="ORF">PhCBS80983_g02310</name>
</gene>
<dbReference type="Gene3D" id="3.40.190.10">
    <property type="entry name" value="Periplasmic binding protein-like II"/>
    <property type="match status" value="2"/>
</dbReference>
<feature type="domain" description="Chorismate mutase" evidence="8">
    <location>
        <begin position="105"/>
        <end position="202"/>
    </location>
</feature>
<dbReference type="EC" id="4.2.1.51" evidence="2"/>
<evidence type="ECO:0000259" key="10">
    <source>
        <dbReference type="PROSITE" id="PS51671"/>
    </source>
</evidence>
<sequence>MDCSKNWSKSSALLHVLTPQGVCHLRDIPEARRRRSPETHLFALSSSAWIYDNREGEMDRRRGLREVIAGGEDETNICKMTAASCTPLLIARNQFAAKFVGMGEETTPSDLGHLRSRIDTLDADLVRLLNERASVSVNIGLAKQKAAKTGKAADDHIHRPSREKQIYDRLETLNHGPLPTPAIQAIFREVMSASISLQRETTIAFLGPRGTYTHQVAFNRFGDSVQYVAQDTIEDVFDAVESGSVTYGVVPFENSRFGSVQATLDRFCTSSGGVQIRAEAYLPVQHSLLANKGTSQSQIRRVYSHQQGFGQCQSYISQHLRGVERINVSSTAHAADLASREPGSAAICSPACATLYGLDVVATGIEDAKDNTTRFFIIGNTSDSPSADDRTLLSFTVDHRQPGALADALSVLKTHNINLTKIDSRPSGQRPWHFFFFIEMTGHMHNENVASAIDDMKAYCLDLRILGSYPSQRPPAEAGAII</sequence>
<dbReference type="Pfam" id="PF01817">
    <property type="entry name" value="CM_2"/>
    <property type="match status" value="1"/>
</dbReference>
<dbReference type="InterPro" id="IPR001086">
    <property type="entry name" value="Preph_deHydtase"/>
</dbReference>
<organism evidence="11 12">
    <name type="scientific">Powellomyces hirtus</name>
    <dbReference type="NCBI Taxonomy" id="109895"/>
    <lineage>
        <taxon>Eukaryota</taxon>
        <taxon>Fungi</taxon>
        <taxon>Fungi incertae sedis</taxon>
        <taxon>Chytridiomycota</taxon>
        <taxon>Chytridiomycota incertae sedis</taxon>
        <taxon>Chytridiomycetes</taxon>
        <taxon>Spizellomycetales</taxon>
        <taxon>Powellomycetaceae</taxon>
        <taxon>Powellomyces</taxon>
    </lineage>
</organism>
<keyword evidence="12" id="KW-1185">Reference proteome</keyword>
<keyword evidence="3" id="KW-0028">Amino-acid biosynthesis</keyword>
<dbReference type="CDD" id="cd13532">
    <property type="entry name" value="PBP2_PDT_like"/>
    <property type="match status" value="1"/>
</dbReference>
<dbReference type="InterPro" id="IPR010957">
    <property type="entry name" value="G/b/e-P-prot_chorismate_mutase"/>
</dbReference>
<dbReference type="GO" id="GO:0005737">
    <property type="term" value="C:cytoplasm"/>
    <property type="evidence" value="ECO:0007669"/>
    <property type="project" value="InterPro"/>
</dbReference>
<dbReference type="InterPro" id="IPR045865">
    <property type="entry name" value="ACT-like_dom_sf"/>
</dbReference>
<evidence type="ECO:0000256" key="3">
    <source>
        <dbReference type="ARBA" id="ARBA00022605"/>
    </source>
</evidence>
<dbReference type="GO" id="GO:0009094">
    <property type="term" value="P:L-phenylalanine biosynthetic process"/>
    <property type="evidence" value="ECO:0007669"/>
    <property type="project" value="UniProtKB-KW"/>
</dbReference>
<feature type="domain" description="Prephenate dehydratase" evidence="9">
    <location>
        <begin position="202"/>
        <end position="380"/>
    </location>
</feature>
<dbReference type="SUPFAM" id="SSF55021">
    <property type="entry name" value="ACT-like"/>
    <property type="match status" value="1"/>
</dbReference>
<evidence type="ECO:0000256" key="2">
    <source>
        <dbReference type="ARBA" id="ARBA00013147"/>
    </source>
</evidence>
<comment type="pathway">
    <text evidence="1">Amino-acid biosynthesis; L-phenylalanine biosynthesis; phenylpyruvate from prephenate: step 1/1.</text>
</comment>
<dbReference type="GO" id="GO:0004664">
    <property type="term" value="F:prephenate dehydratase activity"/>
    <property type="evidence" value="ECO:0007669"/>
    <property type="project" value="UniProtKB-EC"/>
</dbReference>
<dbReference type="NCBIfam" id="TIGR01807">
    <property type="entry name" value="CM_P2"/>
    <property type="match status" value="1"/>
</dbReference>
<dbReference type="Gene3D" id="3.30.70.260">
    <property type="match status" value="1"/>
</dbReference>